<keyword evidence="4" id="KW-1185">Reference proteome</keyword>
<protein>
    <recommendedName>
        <fullName evidence="5">6-bladed beta-propeller</fullName>
    </recommendedName>
</protein>
<gene>
    <name evidence="2" type="ORF">F1644_22135</name>
    <name evidence="1" type="ORF">GGR15_001156</name>
</gene>
<reference evidence="1 3" key="2">
    <citation type="submission" date="2020-03" db="EMBL/GenBank/DDBJ databases">
        <title>Genomic Encyclopedia of Type Strains, Phase IV (KMG-IV): sequencing the most valuable type-strain genomes for metagenomic binning, comparative biology and taxonomic classification.</title>
        <authorList>
            <person name="Goeker M."/>
        </authorList>
    </citation>
    <scope>NUCLEOTIDE SEQUENCE [LARGE SCALE GENOMIC DNA]</scope>
    <source>
        <strain evidence="1 3">DSM 105722</strain>
    </source>
</reference>
<evidence type="ECO:0000313" key="4">
    <source>
        <dbReference type="Proteomes" id="UP001302374"/>
    </source>
</evidence>
<reference evidence="2 4" key="1">
    <citation type="submission" date="2019-09" db="EMBL/GenBank/DDBJ databases">
        <title>Butyricimonas paravirosa DSM 105722 (=214-4 = JCM 18677 = CCUG 65563).</title>
        <authorList>
            <person name="Le Roy T."/>
            <person name="Cani P.D."/>
        </authorList>
    </citation>
    <scope>NUCLEOTIDE SEQUENCE [LARGE SCALE GENOMIC DNA]</scope>
    <source>
        <strain evidence="2 4">DSM 105722</strain>
    </source>
</reference>
<dbReference type="Proteomes" id="UP001302374">
    <property type="component" value="Chromosome"/>
</dbReference>
<dbReference type="EMBL" id="CP043839">
    <property type="protein sequence ID" value="WOF14786.1"/>
    <property type="molecule type" value="Genomic_DNA"/>
</dbReference>
<evidence type="ECO:0000313" key="1">
    <source>
        <dbReference type="EMBL" id="NJC17545.1"/>
    </source>
</evidence>
<sequence>MEHIESSYLGLSGITINNEIYFMDTYYCYFFKFDTLGHFKNRYLGQGRAPNEVPVRKIAGCAPLPNKGLFLLGFQLDHYIYDSTFNIQNLFFLKRNESSDITKTSAIYTHQYDRLVCRYYKDNIYFNMYSEHPNLDYIEQTDRYMKKCRHISEVNIEKGKDGRMLGGGYPEIYQQNPLKYLIFSGVNFDIDQQGNFYVSYEADSLIYKYDFKYNPILSFGYSGNNINTNYKKIHSYKECRKFYYDERETKGYYGWLQYINETNILFRSYSKGDKESTDGLQIYKNSTLLGDIDVPKNFKIIGYIKPYYYTQAIIEEEEERIIIYRFKLNNL</sequence>
<dbReference type="EMBL" id="JAATLI010000003">
    <property type="protein sequence ID" value="NJC17545.1"/>
    <property type="molecule type" value="Genomic_DNA"/>
</dbReference>
<evidence type="ECO:0000313" key="3">
    <source>
        <dbReference type="Proteomes" id="UP000576368"/>
    </source>
</evidence>
<proteinExistence type="predicted"/>
<evidence type="ECO:0000313" key="2">
    <source>
        <dbReference type="EMBL" id="WOF14786.1"/>
    </source>
</evidence>
<evidence type="ECO:0008006" key="5">
    <source>
        <dbReference type="Google" id="ProtNLM"/>
    </source>
</evidence>
<organism evidence="1 3">
    <name type="scientific">Butyricimonas paravirosa</name>
    <dbReference type="NCBI Taxonomy" id="1472417"/>
    <lineage>
        <taxon>Bacteria</taxon>
        <taxon>Pseudomonadati</taxon>
        <taxon>Bacteroidota</taxon>
        <taxon>Bacteroidia</taxon>
        <taxon>Bacteroidales</taxon>
        <taxon>Odoribacteraceae</taxon>
        <taxon>Butyricimonas</taxon>
    </lineage>
</organism>
<dbReference type="AlphaFoldDB" id="A0A7X5YAI4"/>
<name>A0A7X5YAI4_9BACT</name>
<accession>A0A7X5YAI4</accession>
<dbReference type="Proteomes" id="UP000576368">
    <property type="component" value="Unassembled WGS sequence"/>
</dbReference>
<dbReference type="RefSeq" id="WP_147344441.1">
    <property type="nucleotide sequence ID" value="NZ_CANUDH010000015.1"/>
</dbReference>